<gene>
    <name evidence="3" type="ORF">QUF85_11905</name>
</gene>
<dbReference type="Proteomes" id="UP001238973">
    <property type="component" value="Unassembled WGS sequence"/>
</dbReference>
<organism evidence="3 4">
    <name type="scientific">Peribacillus frigoritolerans</name>
    <dbReference type="NCBI Taxonomy" id="450367"/>
    <lineage>
        <taxon>Bacteria</taxon>
        <taxon>Bacillati</taxon>
        <taxon>Bacillota</taxon>
        <taxon>Bacilli</taxon>
        <taxon>Bacillales</taxon>
        <taxon>Bacillaceae</taxon>
        <taxon>Peribacillus</taxon>
    </lineage>
</organism>
<proteinExistence type="predicted"/>
<name>A0AAJ1VBZ7_9BACI</name>
<feature type="signal peptide" evidence="2">
    <location>
        <begin position="1"/>
        <end position="22"/>
    </location>
</feature>
<accession>A0AAJ1VBZ7</accession>
<feature type="chain" id="PRO_5042493262" description="Lipoprotein" evidence="2">
    <location>
        <begin position="23"/>
        <end position="232"/>
    </location>
</feature>
<comment type="caution">
    <text evidence="3">The sequence shown here is derived from an EMBL/GenBank/DDBJ whole genome shotgun (WGS) entry which is preliminary data.</text>
</comment>
<feature type="region of interest" description="Disordered" evidence="1">
    <location>
        <begin position="29"/>
        <end position="58"/>
    </location>
</feature>
<evidence type="ECO:0000256" key="1">
    <source>
        <dbReference type="SAM" id="MobiDB-lite"/>
    </source>
</evidence>
<sequence>MRKNMLISLFALLMGAILMVGCSDEKVSNSEGKEEKATPAEQKKVSNEPEIEPKKDENGNVVLTEVGHKTKGEDGTTVELLKIKDVNQNVNIAPIKLTIKDLKVIQMTNVSKDSEEFLLQYTNGTKLPEKLNYLQIQYTAENTEDKNIGWNGIQKIVTNTGEQLDASGNDFIWEENGFDGTFYGKTKHEGTIAVITKSDPNQLKNVKFIIGSTFNPDNYEDITPEQQTQFDF</sequence>
<dbReference type="RefSeq" id="WP_289349722.1">
    <property type="nucleotide sequence ID" value="NZ_JAUCFI010000003.1"/>
</dbReference>
<evidence type="ECO:0008006" key="5">
    <source>
        <dbReference type="Google" id="ProtNLM"/>
    </source>
</evidence>
<dbReference type="EMBL" id="JAUCFI010000003">
    <property type="protein sequence ID" value="MDM5284005.1"/>
    <property type="molecule type" value="Genomic_DNA"/>
</dbReference>
<protein>
    <recommendedName>
        <fullName evidence="5">Lipoprotein</fullName>
    </recommendedName>
</protein>
<evidence type="ECO:0000313" key="4">
    <source>
        <dbReference type="Proteomes" id="UP001238973"/>
    </source>
</evidence>
<evidence type="ECO:0000313" key="3">
    <source>
        <dbReference type="EMBL" id="MDM5284005.1"/>
    </source>
</evidence>
<evidence type="ECO:0000256" key="2">
    <source>
        <dbReference type="SAM" id="SignalP"/>
    </source>
</evidence>
<reference evidence="3" key="1">
    <citation type="submission" date="2023-06" db="EMBL/GenBank/DDBJ databases">
        <title>Comparative genomics of Bacillaceae isolates and their secondary metabolite potential.</title>
        <authorList>
            <person name="Song L."/>
            <person name="Nielsen L.J."/>
            <person name="Mohite O."/>
            <person name="Xu X."/>
            <person name="Weber T."/>
            <person name="Kovacs A.T."/>
        </authorList>
    </citation>
    <scope>NUCLEOTIDE SEQUENCE</scope>
    <source>
        <strain evidence="3">G1S1</strain>
    </source>
</reference>
<dbReference type="PROSITE" id="PS51257">
    <property type="entry name" value="PROKAR_LIPOPROTEIN"/>
    <property type="match status" value="1"/>
</dbReference>
<dbReference type="AlphaFoldDB" id="A0AAJ1VBZ7"/>
<keyword evidence="2" id="KW-0732">Signal</keyword>